<reference evidence="1" key="2">
    <citation type="journal article" date="2024" name="Plant">
        <title>Genomic evolution and insights into agronomic trait innovations of Sesamum species.</title>
        <authorList>
            <person name="Miao H."/>
            <person name="Wang L."/>
            <person name="Qu L."/>
            <person name="Liu H."/>
            <person name="Sun Y."/>
            <person name="Le M."/>
            <person name="Wang Q."/>
            <person name="Wei S."/>
            <person name="Zheng Y."/>
            <person name="Lin W."/>
            <person name="Duan Y."/>
            <person name="Cao H."/>
            <person name="Xiong S."/>
            <person name="Wang X."/>
            <person name="Wei L."/>
            <person name="Li C."/>
            <person name="Ma Q."/>
            <person name="Ju M."/>
            <person name="Zhao R."/>
            <person name="Li G."/>
            <person name="Mu C."/>
            <person name="Tian Q."/>
            <person name="Mei H."/>
            <person name="Zhang T."/>
            <person name="Gao T."/>
            <person name="Zhang H."/>
        </authorList>
    </citation>
    <scope>NUCLEOTIDE SEQUENCE</scope>
    <source>
        <strain evidence="1">KEN1</strain>
    </source>
</reference>
<gene>
    <name evidence="1" type="ORF">Slati_1012000</name>
</gene>
<comment type="caution">
    <text evidence="1">The sequence shown here is derived from an EMBL/GenBank/DDBJ whole genome shotgun (WGS) entry which is preliminary data.</text>
</comment>
<evidence type="ECO:0008006" key="2">
    <source>
        <dbReference type="Google" id="ProtNLM"/>
    </source>
</evidence>
<name>A0AAW2XSX6_9LAMI</name>
<dbReference type="AlphaFoldDB" id="A0AAW2XSX6"/>
<dbReference type="PANTHER" id="PTHR31286">
    <property type="entry name" value="GLYCINE-RICH CELL WALL STRUCTURAL PROTEIN 1.8-LIKE"/>
    <property type="match status" value="1"/>
</dbReference>
<dbReference type="PANTHER" id="PTHR31286:SF165">
    <property type="entry name" value="DUF4283 DOMAIN-CONTAINING PROTEIN"/>
    <property type="match status" value="1"/>
</dbReference>
<accession>A0AAW2XSX6</accession>
<organism evidence="1">
    <name type="scientific">Sesamum latifolium</name>
    <dbReference type="NCBI Taxonomy" id="2727402"/>
    <lineage>
        <taxon>Eukaryota</taxon>
        <taxon>Viridiplantae</taxon>
        <taxon>Streptophyta</taxon>
        <taxon>Embryophyta</taxon>
        <taxon>Tracheophyta</taxon>
        <taxon>Spermatophyta</taxon>
        <taxon>Magnoliopsida</taxon>
        <taxon>eudicotyledons</taxon>
        <taxon>Gunneridae</taxon>
        <taxon>Pentapetalae</taxon>
        <taxon>asterids</taxon>
        <taxon>lamiids</taxon>
        <taxon>Lamiales</taxon>
        <taxon>Pedaliaceae</taxon>
        <taxon>Sesamum</taxon>
    </lineage>
</organism>
<evidence type="ECO:0000313" key="1">
    <source>
        <dbReference type="EMBL" id="KAL0456728.1"/>
    </source>
</evidence>
<dbReference type="InterPro" id="IPR040256">
    <property type="entry name" value="At4g02000-like"/>
</dbReference>
<reference evidence="1" key="1">
    <citation type="submission" date="2020-06" db="EMBL/GenBank/DDBJ databases">
        <authorList>
            <person name="Li T."/>
            <person name="Hu X."/>
            <person name="Zhang T."/>
            <person name="Song X."/>
            <person name="Zhang H."/>
            <person name="Dai N."/>
            <person name="Sheng W."/>
            <person name="Hou X."/>
            <person name="Wei L."/>
        </authorList>
    </citation>
    <scope>NUCLEOTIDE SEQUENCE</scope>
    <source>
        <strain evidence="1">KEN1</strain>
        <tissue evidence="1">Leaf</tissue>
    </source>
</reference>
<protein>
    <recommendedName>
        <fullName evidence="2">DUF4283 domain-containing protein</fullName>
    </recommendedName>
</protein>
<dbReference type="EMBL" id="JACGWN010000003">
    <property type="protein sequence ID" value="KAL0456728.1"/>
    <property type="molecule type" value="Genomic_DNA"/>
</dbReference>
<sequence>MGMGMTLAADRYQSSVMKVDTAAAKMVTASVTIPKDDPPPPWNPPASEIFISNVPLTPSTNSVDQITVAFHNSSFKTLAAMEEMIEGGPWLFQGQPIILQKSEPGMVLRKLCHTQVQVWIKMRHLPVELWTTEGLSIVASEIGKPLYQDATTRACMRLDFARVCVMLDISSKLPKHVIIMISKEDASETACKVDIEYEWLPLKCNTCVSLGRAISNNILLVQELFTDYNQ</sequence>
<proteinExistence type="predicted"/>